<sequence>MCLSRCRRFFCVVFRVVWGDWETADDGWEGQFLKRGWRAALGLYDESAAGWSR</sequence>
<evidence type="ECO:0000313" key="1">
    <source>
        <dbReference type="EMBL" id="AMK55809.1"/>
    </source>
</evidence>
<gene>
    <name evidence="1" type="ORF">AALO17_26750</name>
</gene>
<name>A0A140DYT2_9FIRM</name>
<organism evidence="1 2">
    <name type="scientific">Faecalibaculum rodentium</name>
    <dbReference type="NCBI Taxonomy" id="1702221"/>
    <lineage>
        <taxon>Bacteria</taxon>
        <taxon>Bacillati</taxon>
        <taxon>Bacillota</taxon>
        <taxon>Erysipelotrichia</taxon>
        <taxon>Erysipelotrichales</taxon>
        <taxon>Erysipelotrichaceae</taxon>
        <taxon>Faecalibaculum</taxon>
    </lineage>
</organism>
<dbReference type="AlphaFoldDB" id="A0A140DYT2"/>
<accession>A0A140DYT2</accession>
<dbReference type="STRING" id="1702221.AALO17_26750"/>
<dbReference type="KEGG" id="fro:AALO17_26750"/>
<keyword evidence="2" id="KW-1185">Reference proteome</keyword>
<dbReference type="EMBL" id="CP011391">
    <property type="protein sequence ID" value="AMK55809.1"/>
    <property type="molecule type" value="Genomic_DNA"/>
</dbReference>
<dbReference type="Proteomes" id="UP000069771">
    <property type="component" value="Chromosome"/>
</dbReference>
<reference evidence="1 2" key="1">
    <citation type="journal article" date="2016" name="Gut Pathog.">
        <title>Whole genome sequencing of "Faecalibaculum rodentium" ALO17, isolated from C57BL/6J laboratory mouse feces.</title>
        <authorList>
            <person name="Lim S."/>
            <person name="Chang D.H."/>
            <person name="Ahn S."/>
            <person name="Kim B.C."/>
        </authorList>
    </citation>
    <scope>NUCLEOTIDE SEQUENCE [LARGE SCALE GENOMIC DNA]</scope>
    <source>
        <strain evidence="1 2">Alo17</strain>
    </source>
</reference>
<protein>
    <submittedName>
        <fullName evidence="1">Uncharacterized protein</fullName>
    </submittedName>
</protein>
<evidence type="ECO:0000313" key="2">
    <source>
        <dbReference type="Proteomes" id="UP000069771"/>
    </source>
</evidence>
<proteinExistence type="predicted"/>